<gene>
    <name evidence="2" type="ORF">Ptr86124_005218</name>
    <name evidence="1" type="ORF">PtrM4_141740</name>
</gene>
<organism evidence="1 3">
    <name type="scientific">Pyrenophora tritici-repentis</name>
    <dbReference type="NCBI Taxonomy" id="45151"/>
    <lineage>
        <taxon>Eukaryota</taxon>
        <taxon>Fungi</taxon>
        <taxon>Dikarya</taxon>
        <taxon>Ascomycota</taxon>
        <taxon>Pezizomycotina</taxon>
        <taxon>Dothideomycetes</taxon>
        <taxon>Pleosporomycetidae</taxon>
        <taxon>Pleosporales</taxon>
        <taxon>Pleosporineae</taxon>
        <taxon>Pleosporaceae</taxon>
        <taxon>Pyrenophora</taxon>
    </lineage>
</organism>
<sequence length="102" mass="10905">MAMALVAPGSCAPAAENALQARQTIPNAILQCARDLTLHRSLEEGQKLYQSLCTSRFGCEFSVDPTLEGEIYWGSCGNCPFPFPAAAGRITGCVIFREPPGI</sequence>
<evidence type="ECO:0000313" key="4">
    <source>
        <dbReference type="Proteomes" id="UP000249757"/>
    </source>
</evidence>
<comment type="caution">
    <text evidence="1">The sequence shown here is derived from an EMBL/GenBank/DDBJ whole genome shotgun (WGS) entry which is preliminary data.</text>
</comment>
<reference evidence="4" key="4">
    <citation type="journal article" date="2022" name="Microb. Genom.">
        <title>A global pangenome for the wheat fungal pathogen Pyrenophora tritici-repentis and prediction of effector protein structural homology.</title>
        <authorList>
            <person name="Moolhuijzen P.M."/>
            <person name="See P.T."/>
            <person name="Shi G."/>
            <person name="Powell H.R."/>
            <person name="Cockram J."/>
            <person name="Jorgensen L.N."/>
            <person name="Benslimane H."/>
            <person name="Strelkov S.E."/>
            <person name="Turner J."/>
            <person name="Liu Z."/>
            <person name="Moffat C.S."/>
        </authorList>
    </citation>
    <scope>NUCLEOTIDE SEQUENCE [LARGE SCALE GENOMIC DNA]</scope>
</reference>
<evidence type="ECO:0000313" key="1">
    <source>
        <dbReference type="EMBL" id="KAF7567583.1"/>
    </source>
</evidence>
<dbReference type="EMBL" id="NRDI02000006">
    <property type="protein sequence ID" value="KAI1515217.1"/>
    <property type="molecule type" value="Genomic_DNA"/>
</dbReference>
<reference evidence="1 3" key="1">
    <citation type="journal article" date="2018" name="BMC Genomics">
        <title>Comparative genomics of the wheat fungal pathogen Pyrenophora tritici-repentis reveals chromosomal variations and genome plasticity.</title>
        <authorList>
            <person name="Moolhuijzen P."/>
            <person name="See P.T."/>
            <person name="Hane J.K."/>
            <person name="Shi G."/>
            <person name="Liu Z."/>
            <person name="Oliver R.P."/>
            <person name="Moffat C.S."/>
        </authorList>
    </citation>
    <scope>NUCLEOTIDE SEQUENCE [LARGE SCALE GENOMIC DNA]</scope>
    <source>
        <strain evidence="1">M4</strain>
    </source>
</reference>
<name>A0A2W1DBT4_9PLEO</name>
<dbReference type="OMA" id="VIFREPP"/>
<reference evidence="2" key="3">
    <citation type="journal article" date="2022" name="bioRxiv">
        <title>A global pangenome for the wheat fungal pathogen Pyrenophora tritici-repentis and prediction of effector protein structural homology.</title>
        <authorList>
            <person name="Moolhuijzen P."/>
            <person name="See P.T."/>
            <person name="Shi G."/>
            <person name="Powell H.R."/>
            <person name="Cockram J."/>
            <person name="Jorgensen L.N."/>
            <person name="Benslimane H."/>
            <person name="Strelkov S.E."/>
            <person name="Turner J."/>
            <person name="Liu Z."/>
            <person name="Moffat C.S."/>
        </authorList>
    </citation>
    <scope>NUCLEOTIDE SEQUENCE</scope>
    <source>
        <strain evidence="2">86-124</strain>
    </source>
</reference>
<reference evidence="2" key="2">
    <citation type="submission" date="2021-05" db="EMBL/GenBank/DDBJ databases">
        <authorList>
            <person name="Moolhuijzen P.M."/>
            <person name="Moffat C.S."/>
        </authorList>
    </citation>
    <scope>NUCLEOTIDE SEQUENCE</scope>
    <source>
        <strain evidence="2">86-124</strain>
    </source>
</reference>
<dbReference type="Proteomes" id="UP000249757">
    <property type="component" value="Unassembled WGS sequence"/>
</dbReference>
<dbReference type="AlphaFoldDB" id="A0A2W1DBT4"/>
<keyword evidence="4" id="KW-1185">Reference proteome</keyword>
<evidence type="ECO:0000313" key="2">
    <source>
        <dbReference type="EMBL" id="KAI1515217.1"/>
    </source>
</evidence>
<accession>A0A2W1DBT4</accession>
<proteinExistence type="predicted"/>
<protein>
    <submittedName>
        <fullName evidence="1">Uncharacterized protein</fullName>
    </submittedName>
</protein>
<dbReference type="EMBL" id="NQIK02000008">
    <property type="protein sequence ID" value="KAF7567583.1"/>
    <property type="molecule type" value="Genomic_DNA"/>
</dbReference>
<dbReference type="Proteomes" id="UP000245464">
    <property type="component" value="Chromosome 8"/>
</dbReference>
<evidence type="ECO:0000313" key="3">
    <source>
        <dbReference type="Proteomes" id="UP000245464"/>
    </source>
</evidence>